<proteinExistence type="predicted"/>
<dbReference type="InterPro" id="IPR049945">
    <property type="entry name" value="AAA_22"/>
</dbReference>
<evidence type="ECO:0000256" key="1">
    <source>
        <dbReference type="SAM" id="MobiDB-lite"/>
    </source>
</evidence>
<reference evidence="3 4" key="1">
    <citation type="submission" date="2024-03" db="EMBL/GenBank/DDBJ databases">
        <title>The Acrasis kona genome and developmental transcriptomes reveal deep origins of eukaryotic multicellular pathways.</title>
        <authorList>
            <person name="Sheikh S."/>
            <person name="Fu C.-J."/>
            <person name="Brown M.W."/>
            <person name="Baldauf S.L."/>
        </authorList>
    </citation>
    <scope>NUCLEOTIDE SEQUENCE [LARGE SCALE GENOMIC DNA]</scope>
    <source>
        <strain evidence="3 4">ATCC MYA-3509</strain>
    </source>
</reference>
<keyword evidence="3" id="KW-0378">Hydrolase</keyword>
<dbReference type="GO" id="GO:0008233">
    <property type="term" value="F:peptidase activity"/>
    <property type="evidence" value="ECO:0007669"/>
    <property type="project" value="UniProtKB-KW"/>
</dbReference>
<feature type="domain" description="ORC1/DEAH AAA+ ATPase" evidence="2">
    <location>
        <begin position="192"/>
        <end position="300"/>
    </location>
</feature>
<dbReference type="SUPFAM" id="SSF52540">
    <property type="entry name" value="P-loop containing nucleoside triphosphate hydrolases"/>
    <property type="match status" value="1"/>
</dbReference>
<sequence>MDEKTKKFTAASKGSKITPKVASEKKSIKSGQDEENVVVQETKLKTKHTTTKKRKAKRKNLTNAEESESEENKSEIDEETKGPPIKKQKTTTTTKSAADEKTAKKSTESALRSSKSFSTKKASIEDKRPSLKRKHEDAKDEGGDDTGEIVAKSRGHTKVFAANGDLIPAYHYYVDPSPWNELNLRGRIERMAFTTLVAPSQSGKSTRAKALIESLRSEFELIMISAVQGEAGLVLLDCAEFEVKDEKELNMDTFRKLFGNGSKHFRESKVVLIIDELDALCTWRDEDRSSFLDALRAIKNSRVSGAEDNTKTGY</sequence>
<gene>
    <name evidence="3" type="ORF">AKO1_013101</name>
</gene>
<feature type="compositionally biased region" description="Basic and acidic residues" evidence="1">
    <location>
        <begin position="122"/>
        <end position="141"/>
    </location>
</feature>
<comment type="caution">
    <text evidence="3">The sequence shown here is derived from an EMBL/GenBank/DDBJ whole genome shotgun (WGS) entry which is preliminary data.</text>
</comment>
<keyword evidence="4" id="KW-1185">Reference proteome</keyword>
<dbReference type="GO" id="GO:0006508">
    <property type="term" value="P:proteolysis"/>
    <property type="evidence" value="ECO:0007669"/>
    <property type="project" value="UniProtKB-KW"/>
</dbReference>
<feature type="compositionally biased region" description="Basic and acidic residues" evidence="1">
    <location>
        <begin position="97"/>
        <end position="107"/>
    </location>
</feature>
<evidence type="ECO:0000313" key="4">
    <source>
        <dbReference type="Proteomes" id="UP001431209"/>
    </source>
</evidence>
<accession>A0AAW2ZIM7</accession>
<organism evidence="3 4">
    <name type="scientific">Acrasis kona</name>
    <dbReference type="NCBI Taxonomy" id="1008807"/>
    <lineage>
        <taxon>Eukaryota</taxon>
        <taxon>Discoba</taxon>
        <taxon>Heterolobosea</taxon>
        <taxon>Tetramitia</taxon>
        <taxon>Eutetramitia</taxon>
        <taxon>Acrasidae</taxon>
        <taxon>Acrasis</taxon>
    </lineage>
</organism>
<dbReference type="Pfam" id="PF13401">
    <property type="entry name" value="AAA_22"/>
    <property type="match status" value="1"/>
</dbReference>
<dbReference type="GO" id="GO:0016887">
    <property type="term" value="F:ATP hydrolysis activity"/>
    <property type="evidence" value="ECO:0007669"/>
    <property type="project" value="InterPro"/>
</dbReference>
<dbReference type="EMBL" id="JAOPGA020001480">
    <property type="protein sequence ID" value="KAL0488828.1"/>
    <property type="molecule type" value="Genomic_DNA"/>
</dbReference>
<keyword evidence="3" id="KW-0645">Protease</keyword>
<name>A0AAW2ZIM7_9EUKA</name>
<feature type="non-terminal residue" evidence="3">
    <location>
        <position position="314"/>
    </location>
</feature>
<dbReference type="Proteomes" id="UP001431209">
    <property type="component" value="Unassembled WGS sequence"/>
</dbReference>
<evidence type="ECO:0000259" key="2">
    <source>
        <dbReference type="Pfam" id="PF13401"/>
    </source>
</evidence>
<feature type="compositionally biased region" description="Polar residues" evidence="1">
    <location>
        <begin position="109"/>
        <end position="121"/>
    </location>
</feature>
<feature type="compositionally biased region" description="Basic and acidic residues" evidence="1">
    <location>
        <begin position="70"/>
        <end position="81"/>
    </location>
</feature>
<dbReference type="Gene3D" id="3.40.50.300">
    <property type="entry name" value="P-loop containing nucleotide triphosphate hydrolases"/>
    <property type="match status" value="1"/>
</dbReference>
<dbReference type="InterPro" id="IPR027417">
    <property type="entry name" value="P-loop_NTPase"/>
</dbReference>
<feature type="region of interest" description="Disordered" evidence="1">
    <location>
        <begin position="1"/>
        <end position="149"/>
    </location>
</feature>
<evidence type="ECO:0000313" key="3">
    <source>
        <dbReference type="EMBL" id="KAL0488828.1"/>
    </source>
</evidence>
<dbReference type="AlphaFoldDB" id="A0AAW2ZIM7"/>
<protein>
    <submittedName>
        <fullName evidence="3">Lon protease</fullName>
    </submittedName>
</protein>
<feature type="compositionally biased region" description="Basic residues" evidence="1">
    <location>
        <begin position="45"/>
        <end position="60"/>
    </location>
</feature>